<organism evidence="9 10">
    <name type="scientific">Halobaculum halobium</name>
    <dbReference type="NCBI Taxonomy" id="3032281"/>
    <lineage>
        <taxon>Archaea</taxon>
        <taxon>Methanobacteriati</taxon>
        <taxon>Methanobacteriota</taxon>
        <taxon>Stenosarchaea group</taxon>
        <taxon>Halobacteria</taxon>
        <taxon>Halobacteriales</taxon>
        <taxon>Haloferacaceae</taxon>
        <taxon>Halobaculum</taxon>
    </lineage>
</organism>
<evidence type="ECO:0000256" key="1">
    <source>
        <dbReference type="ARBA" id="ARBA00000085"/>
    </source>
</evidence>
<dbReference type="RefSeq" id="WP_284063445.1">
    <property type="nucleotide sequence ID" value="NZ_CP126159.1"/>
</dbReference>
<comment type="caution">
    <text evidence="9">The sequence shown here is derived from an EMBL/GenBank/DDBJ whole genome shotgun (WGS) entry which is preliminary data.</text>
</comment>
<dbReference type="InterPro" id="IPR005467">
    <property type="entry name" value="His_kinase_dom"/>
</dbReference>
<dbReference type="PROSITE" id="PS50109">
    <property type="entry name" value="HIS_KIN"/>
    <property type="match status" value="1"/>
</dbReference>
<dbReference type="GO" id="GO:0004673">
    <property type="term" value="F:protein histidine kinase activity"/>
    <property type="evidence" value="ECO:0007669"/>
    <property type="project" value="UniProtKB-EC"/>
</dbReference>
<dbReference type="PANTHER" id="PTHR44936:SF10">
    <property type="entry name" value="SENSOR PROTEIN RSTB"/>
    <property type="match status" value="1"/>
</dbReference>
<dbReference type="SMART" id="SM00387">
    <property type="entry name" value="HATPase_c"/>
    <property type="match status" value="1"/>
</dbReference>
<dbReference type="Gene3D" id="3.30.565.10">
    <property type="entry name" value="Histidine kinase-like ATPase, C-terminal domain"/>
    <property type="match status" value="1"/>
</dbReference>
<dbReference type="GO" id="GO:0005524">
    <property type="term" value="F:ATP binding"/>
    <property type="evidence" value="ECO:0007669"/>
    <property type="project" value="UniProtKB-KW"/>
</dbReference>
<dbReference type="CDD" id="cd00075">
    <property type="entry name" value="HATPase"/>
    <property type="match status" value="1"/>
</dbReference>
<comment type="catalytic activity">
    <reaction evidence="1">
        <text>ATP + protein L-histidine = ADP + protein N-phospho-L-histidine.</text>
        <dbReference type="EC" id="2.7.13.3"/>
    </reaction>
</comment>
<evidence type="ECO:0000313" key="9">
    <source>
        <dbReference type="EMBL" id="MFC6784619.1"/>
    </source>
</evidence>
<feature type="transmembrane region" description="Helical" evidence="7">
    <location>
        <begin position="70"/>
        <end position="93"/>
    </location>
</feature>
<evidence type="ECO:0000256" key="4">
    <source>
        <dbReference type="ARBA" id="ARBA00022741"/>
    </source>
</evidence>
<feature type="transmembrane region" description="Helical" evidence="7">
    <location>
        <begin position="7"/>
        <end position="28"/>
    </location>
</feature>
<evidence type="ECO:0000256" key="3">
    <source>
        <dbReference type="ARBA" id="ARBA00022679"/>
    </source>
</evidence>
<dbReference type="PANTHER" id="PTHR44936">
    <property type="entry name" value="SENSOR PROTEIN CREC"/>
    <property type="match status" value="1"/>
</dbReference>
<dbReference type="AlphaFoldDB" id="A0ABD5TAB7"/>
<evidence type="ECO:0000256" key="2">
    <source>
        <dbReference type="ARBA" id="ARBA00012438"/>
    </source>
</evidence>
<keyword evidence="3" id="KW-0808">Transferase</keyword>
<sequence length="358" mass="37520">MDLRRGMAAALISVTGFGLVGVGGTYLSRGVSGISSGIIVGAVLVLGVAFAVSGPALYRSSVTSDHLLRVAAWNTLGVVVTVAVLALVSAFQLAEGGRVAAPLLSGAVIVGVSAFAHVLIGVNDVRRIRARTVADQQRKAAVVNRFVRHDLRHAAQMLVGYSDRIRDGGTGAGNTPESNDEVAAQIASIGRELSETQSRVKVIDELLEGDADTDSSVVVSAALDDRRGSLRDEYPDASLRIDSDGEPAVRGGDYVVNAVVELVENAIEHGGDPGDVRVSERRVGDEVELRVLDDGDGFPDDERTLINGDEIETQLRHSSGLGLWLSKWVIEFHGGSLTVGTSPDGDGEATVRLPAARS</sequence>
<evidence type="ECO:0000256" key="6">
    <source>
        <dbReference type="ARBA" id="ARBA00022840"/>
    </source>
</evidence>
<keyword evidence="7" id="KW-0812">Transmembrane</keyword>
<gene>
    <name evidence="9" type="ORF">ACFQFD_01040</name>
</gene>
<dbReference type="Pfam" id="PF02518">
    <property type="entry name" value="HATPase_c"/>
    <property type="match status" value="1"/>
</dbReference>
<feature type="transmembrane region" description="Helical" evidence="7">
    <location>
        <begin position="99"/>
        <end position="122"/>
    </location>
</feature>
<keyword evidence="6" id="KW-0067">ATP-binding</keyword>
<dbReference type="SUPFAM" id="SSF55874">
    <property type="entry name" value="ATPase domain of HSP90 chaperone/DNA topoisomerase II/histidine kinase"/>
    <property type="match status" value="1"/>
</dbReference>
<evidence type="ECO:0000256" key="5">
    <source>
        <dbReference type="ARBA" id="ARBA00022777"/>
    </source>
</evidence>
<dbReference type="GeneID" id="81211335"/>
<dbReference type="EC" id="2.7.13.3" evidence="2"/>
<accession>A0ABD5TAB7</accession>
<reference evidence="9 10" key="1">
    <citation type="journal article" date="2019" name="Int. J. Syst. Evol. Microbiol.">
        <title>The Global Catalogue of Microorganisms (GCM) 10K type strain sequencing project: providing services to taxonomists for standard genome sequencing and annotation.</title>
        <authorList>
            <consortium name="The Broad Institute Genomics Platform"/>
            <consortium name="The Broad Institute Genome Sequencing Center for Infectious Disease"/>
            <person name="Wu L."/>
            <person name="Ma J."/>
        </authorList>
    </citation>
    <scope>NUCLEOTIDE SEQUENCE [LARGE SCALE GENOMIC DNA]</scope>
    <source>
        <strain evidence="9 10">SYNS20</strain>
    </source>
</reference>
<dbReference type="Proteomes" id="UP001596443">
    <property type="component" value="Unassembled WGS sequence"/>
</dbReference>
<dbReference type="InterPro" id="IPR004358">
    <property type="entry name" value="Sig_transdc_His_kin-like_C"/>
</dbReference>
<dbReference type="EMBL" id="JBHSWX010000001">
    <property type="protein sequence ID" value="MFC6784619.1"/>
    <property type="molecule type" value="Genomic_DNA"/>
</dbReference>
<keyword evidence="4" id="KW-0547">Nucleotide-binding</keyword>
<keyword evidence="7" id="KW-0472">Membrane</keyword>
<keyword evidence="10" id="KW-1185">Reference proteome</keyword>
<name>A0ABD5TAB7_9EURY</name>
<evidence type="ECO:0000256" key="7">
    <source>
        <dbReference type="SAM" id="Phobius"/>
    </source>
</evidence>
<dbReference type="PRINTS" id="PR00344">
    <property type="entry name" value="BCTRLSENSOR"/>
</dbReference>
<evidence type="ECO:0000313" key="10">
    <source>
        <dbReference type="Proteomes" id="UP001596443"/>
    </source>
</evidence>
<dbReference type="InterPro" id="IPR036890">
    <property type="entry name" value="HATPase_C_sf"/>
</dbReference>
<dbReference type="InterPro" id="IPR003594">
    <property type="entry name" value="HATPase_dom"/>
</dbReference>
<proteinExistence type="predicted"/>
<dbReference type="InterPro" id="IPR050980">
    <property type="entry name" value="2C_sensor_his_kinase"/>
</dbReference>
<keyword evidence="7" id="KW-1133">Transmembrane helix</keyword>
<protein>
    <recommendedName>
        <fullName evidence="2">histidine kinase</fullName>
        <ecNumber evidence="2">2.7.13.3</ecNumber>
    </recommendedName>
</protein>
<feature type="transmembrane region" description="Helical" evidence="7">
    <location>
        <begin position="34"/>
        <end position="58"/>
    </location>
</feature>
<keyword evidence="5 9" id="KW-0418">Kinase</keyword>
<evidence type="ECO:0000259" key="8">
    <source>
        <dbReference type="PROSITE" id="PS50109"/>
    </source>
</evidence>
<feature type="domain" description="Histidine kinase" evidence="8">
    <location>
        <begin position="146"/>
        <end position="357"/>
    </location>
</feature>